<evidence type="ECO:0000259" key="2">
    <source>
        <dbReference type="Pfam" id="PF06580"/>
    </source>
</evidence>
<feature type="transmembrane region" description="Helical" evidence="1">
    <location>
        <begin position="104"/>
        <end position="122"/>
    </location>
</feature>
<dbReference type="EMBL" id="AE016825">
    <property type="protein sequence ID" value="AAQ57782.1"/>
    <property type="molecule type" value="Genomic_DNA"/>
</dbReference>
<dbReference type="eggNOG" id="COG2972">
    <property type="taxonomic scope" value="Bacteria"/>
</dbReference>
<sequence>MHSVIHGGGGFHRRALSSQHRYRMPAMPRPTPTPLPDFRHPGVMLRILQLPALLLCAAGVLALTAEQPLWRWLQSALALIPGSLLTLALLALAGPWLARRRRGALWVALIAGASFALCQWRLQDDWGRAWTSAALAMAAAPLLLHYLALRQRALSPALAEARLTALQARIRPHFLFNSLNAAIALIRSRPQRAETVLENLAELFRTQMAAPEKLSTLAREIELAGMYLAIESERLGPRLKVSWRIDAPPDAELPPLLLQPLAENAVCHGAERVAGEVEIVISARVAGGLLELTLDNPLPADAAPGAGSGIALENLRERLALLYDAEASLLAERRGERYLARVRLPCRAAARPG</sequence>
<dbReference type="KEGG" id="cvi:CV_0103"/>
<dbReference type="STRING" id="243365.CV_0103"/>
<proteinExistence type="predicted"/>
<organism evidence="3 4">
    <name type="scientific">Chromobacterium violaceum (strain ATCC 12472 / DSM 30191 / JCM 1249 / CCUG 213 / NBRC 12614 / NCIMB 9131 / NCTC 9757 / MK)</name>
    <dbReference type="NCBI Taxonomy" id="243365"/>
    <lineage>
        <taxon>Bacteria</taxon>
        <taxon>Pseudomonadati</taxon>
        <taxon>Pseudomonadota</taxon>
        <taxon>Betaproteobacteria</taxon>
        <taxon>Neisseriales</taxon>
        <taxon>Chromobacteriaceae</taxon>
        <taxon>Chromobacterium</taxon>
    </lineage>
</organism>
<dbReference type="InterPro" id="IPR010559">
    <property type="entry name" value="Sig_transdc_His_kin_internal"/>
</dbReference>
<dbReference type="Proteomes" id="UP000001424">
    <property type="component" value="Chromosome"/>
</dbReference>
<dbReference type="Gene3D" id="3.30.565.10">
    <property type="entry name" value="Histidine kinase-like ATPase, C-terminal domain"/>
    <property type="match status" value="1"/>
</dbReference>
<protein>
    <submittedName>
        <fullName evidence="3">Probable two-component system sensor protein</fullName>
    </submittedName>
</protein>
<dbReference type="GO" id="GO:0000155">
    <property type="term" value="F:phosphorelay sensor kinase activity"/>
    <property type="evidence" value="ECO:0007669"/>
    <property type="project" value="InterPro"/>
</dbReference>
<dbReference type="GO" id="GO:0016020">
    <property type="term" value="C:membrane"/>
    <property type="evidence" value="ECO:0007669"/>
    <property type="project" value="InterPro"/>
</dbReference>
<evidence type="ECO:0000313" key="4">
    <source>
        <dbReference type="Proteomes" id="UP000001424"/>
    </source>
</evidence>
<reference evidence="3 4" key="1">
    <citation type="journal article" date="2003" name="Proc. Natl. Acad. Sci. U.S.A.">
        <title>The complete genome sequence of Chromobacterium violaceum reveals remarkable and exploitable bacterial adaptability.</title>
        <authorList>
            <person name="Vasconcelos A.T.R."/>
            <person name="de Almeida D.F."/>
            <person name="Almeida F.C."/>
            <person name="de Almeida L.G.P."/>
            <person name="de Almeida R."/>
            <person name="Goncalves J.A.A."/>
            <person name="Andrade E.M."/>
            <person name="Antonio R.V."/>
            <person name="Araripe J."/>
            <person name="de Araujo M.F.F."/>
            <person name="Filho S.A."/>
            <person name="Azevedo V."/>
            <person name="Batista A.J."/>
            <person name="Bataus L.A.M."/>
            <person name="Batista J.S."/>
            <person name="Belo A."/>
            <person name="vander Berg C."/>
            <person name="Blamey J."/>
            <person name="Bogo M."/>
            <person name="Bonato S."/>
            <person name="Bordignon J."/>
            <person name="Brito C.A."/>
            <person name="Brocchi M."/>
            <person name="Burity H.A."/>
            <person name="Camargo A.A."/>
            <person name="Cardoso D.D.P."/>
            <person name="Carneiro N.P."/>
            <person name="Carraro D.M."/>
            <person name="Carvalho C.M.B."/>
            <person name="Cascardo J.C.M."/>
            <person name="Cavada B.S."/>
            <person name="Chueire L.M.O."/>
            <person name="Pasa T.B.C."/>
            <person name="Duran N."/>
            <person name="Fagundes N."/>
            <person name="Falcao C.L."/>
            <person name="Fantinatti F."/>
            <person name="Farias I.P."/>
            <person name="Felipe M.S.S."/>
            <person name="Ferrari L.P."/>
            <person name="Ferro J.A."/>
            <person name="Ferro M.I.T."/>
            <person name="Franco G.R."/>
            <person name="Freitas N.S.A."/>
            <person name="Furlan L.R."/>
            <person name="Gazzinelli R.T."/>
            <person name="Gomes E.A."/>
            <person name="Goncalves P.R."/>
            <person name="Grangeiro T.B."/>
            <person name="Grattapaglia D."/>
            <person name="Grisard E.C."/>
            <person name="Guimaraes C.T."/>
            <person name="Hanna E.S."/>
            <person name="Hungria M."/>
            <person name="Jardim S.N."/>
            <person name="Laurino J."/>
            <person name="Leoi L.C.T."/>
            <person name="Fassarella L."/>
            <person name="Lima A."/>
            <person name="Loureiro M.F."/>
            <person name="Lyra M.C.P."/>
            <person name="Macedo M."/>
            <person name="Madeira H.M.F."/>
            <person name="Manfio G.P."/>
            <person name="Maranhao A.Q."/>
            <person name="Martins W.S."/>
            <person name="di Mauro S.M.Z."/>
            <person name="de Medeiros S.R.B."/>
            <person name="Meissner R.D.V."/>
            <person name="Menck C.F.M."/>
            <person name="Moreira M.A.M."/>
            <person name="Nascimento F.F."/>
            <person name="Nicolas M.F."/>
            <person name="Oliveira J.G."/>
            <person name="Oliveira S.C."/>
            <person name="Paixao R.F.C."/>
            <person name="Parente J.A."/>
            <person name="Pedrosa F.O."/>
            <person name="Pena S.J.D."/>
            <person name="Perreira J.O."/>
            <person name="Perreira M."/>
            <person name="Pinto L.S.R.C."/>
            <person name="Pinto L.S."/>
            <person name="Porto J.I.R."/>
            <person name="Potrich D.P."/>
            <person name="Neto C.E.R."/>
            <person name="Reis A.M.M."/>
            <person name="Rigo L.U."/>
            <person name="Rondinelli E."/>
            <person name="dos Santos E.B.P."/>
            <person name="Santos F.R."/>
            <person name="Schneider M.P.C."/>
            <person name="Seuanez H.N."/>
            <person name="Silva A.M.R."/>
            <person name="da Silva A.L.C."/>
            <person name="Silva D.W."/>
            <person name="Silva R."/>
            <person name="Simoes I.C."/>
            <person name="Simon D."/>
            <person name="Soares C.M.A."/>
            <person name="Soares R.B.A."/>
            <person name="Souza E.M."/>
            <person name="Souza K.R.L."/>
            <person name="Souza R.C."/>
            <person name="Steffens M.B.R."/>
            <person name="Steindel M."/>
            <person name="Teixeira S.R."/>
            <person name="Urmenyi T."/>
            <person name="Vettore A."/>
            <person name="Wassem R."/>
            <person name="Zaha A."/>
            <person name="Simpson A.J.G."/>
        </authorList>
    </citation>
    <scope>NUCLEOTIDE SEQUENCE [LARGE SCALE GENOMIC DNA]</scope>
    <source>
        <strain evidence="4">ATCC 12472 / DSM 30191 / JCM 1249 / NBRC 12614 / NCIMB 9131 / NCTC 9757</strain>
    </source>
</reference>
<keyword evidence="1" id="KW-0472">Membrane</keyword>
<dbReference type="InterPro" id="IPR036890">
    <property type="entry name" value="HATPase_C_sf"/>
</dbReference>
<keyword evidence="4" id="KW-1185">Reference proteome</keyword>
<feature type="domain" description="Signal transduction histidine kinase internal region" evidence="2">
    <location>
        <begin position="161"/>
        <end position="239"/>
    </location>
</feature>
<keyword evidence="1" id="KW-0812">Transmembrane</keyword>
<gene>
    <name evidence="3" type="ordered locus">CV_0103</name>
</gene>
<accession>Q7P1V9</accession>
<dbReference type="AlphaFoldDB" id="Q7P1V9"/>
<name>Q7P1V9_CHRVO</name>
<keyword evidence="1" id="KW-1133">Transmembrane helix</keyword>
<dbReference type="PANTHER" id="PTHR34220:SF7">
    <property type="entry name" value="SENSOR HISTIDINE KINASE YPDA"/>
    <property type="match status" value="1"/>
</dbReference>
<dbReference type="InterPro" id="IPR050640">
    <property type="entry name" value="Bact_2-comp_sensor_kinase"/>
</dbReference>
<dbReference type="Pfam" id="PF06580">
    <property type="entry name" value="His_kinase"/>
    <property type="match status" value="1"/>
</dbReference>
<dbReference type="HOGENOM" id="CLU_020473_1_1_4"/>
<dbReference type="PANTHER" id="PTHR34220">
    <property type="entry name" value="SENSOR HISTIDINE KINASE YPDA"/>
    <property type="match status" value="1"/>
</dbReference>
<evidence type="ECO:0000313" key="3">
    <source>
        <dbReference type="EMBL" id="AAQ57782.1"/>
    </source>
</evidence>
<feature type="transmembrane region" description="Helical" evidence="1">
    <location>
        <begin position="72"/>
        <end position="92"/>
    </location>
</feature>
<evidence type="ECO:0000256" key="1">
    <source>
        <dbReference type="SAM" id="Phobius"/>
    </source>
</evidence>
<feature type="transmembrane region" description="Helical" evidence="1">
    <location>
        <begin position="128"/>
        <end position="149"/>
    </location>
</feature>